<organism evidence="1 2">
    <name type="scientific">Halorientalis regularis</name>
    <dbReference type="NCBI Taxonomy" id="660518"/>
    <lineage>
        <taxon>Archaea</taxon>
        <taxon>Methanobacteriati</taxon>
        <taxon>Methanobacteriota</taxon>
        <taxon>Stenosarchaea group</taxon>
        <taxon>Halobacteria</taxon>
        <taxon>Halobacteriales</taxon>
        <taxon>Haloarculaceae</taxon>
        <taxon>Halorientalis</taxon>
    </lineage>
</organism>
<protein>
    <submittedName>
        <fullName evidence="1">Uncharacterized protein</fullName>
    </submittedName>
</protein>
<dbReference type="Proteomes" id="UP000199076">
    <property type="component" value="Unassembled WGS sequence"/>
</dbReference>
<dbReference type="EMBL" id="FNBK01000002">
    <property type="protein sequence ID" value="SDE93591.1"/>
    <property type="molecule type" value="Genomic_DNA"/>
</dbReference>
<reference evidence="2" key="1">
    <citation type="submission" date="2016-10" db="EMBL/GenBank/DDBJ databases">
        <authorList>
            <person name="Varghese N."/>
            <person name="Submissions S."/>
        </authorList>
    </citation>
    <scope>NUCLEOTIDE SEQUENCE [LARGE SCALE GENOMIC DNA]</scope>
    <source>
        <strain evidence="2">IBRC-M 10760</strain>
    </source>
</reference>
<proteinExistence type="predicted"/>
<evidence type="ECO:0000313" key="2">
    <source>
        <dbReference type="Proteomes" id="UP000199076"/>
    </source>
</evidence>
<dbReference type="AlphaFoldDB" id="A0A1G7GZR8"/>
<dbReference type="STRING" id="660518.SAMN05216218_102257"/>
<keyword evidence="2" id="KW-1185">Reference proteome</keyword>
<sequence length="33" mass="3863">MSEQTPHDLMESYAELAAEEAKFRREKGTYSTR</sequence>
<accession>A0A1G7GZR8</accession>
<evidence type="ECO:0000313" key="1">
    <source>
        <dbReference type="EMBL" id="SDE93591.1"/>
    </source>
</evidence>
<name>A0A1G7GZR8_9EURY</name>
<gene>
    <name evidence="1" type="ORF">SAMN05216218_102257</name>
</gene>